<protein>
    <submittedName>
        <fullName evidence="10">Uncharacterized protein</fullName>
    </submittedName>
</protein>
<evidence type="ECO:0000256" key="9">
    <source>
        <dbReference type="SAM" id="Phobius"/>
    </source>
</evidence>
<feature type="transmembrane region" description="Helical" evidence="9">
    <location>
        <begin position="23"/>
        <end position="43"/>
    </location>
</feature>
<dbReference type="GO" id="GO:0016020">
    <property type="term" value="C:membrane"/>
    <property type="evidence" value="ECO:0007669"/>
    <property type="project" value="UniProtKB-SubCell"/>
</dbReference>
<sequence>MRPVGGSANSIAKASLWHSPVPYLFGGIGAMLFLIAVALLVLACSHKKRTNSDVESSSRPKSEMNVDIMSPVDREPPIFVIVPGETVPSFLAKPVVSSNLM</sequence>
<gene>
    <name evidence="10" type="ORF">LUZ61_011858</name>
</gene>
<dbReference type="InterPro" id="IPR040359">
    <property type="entry name" value="GDU"/>
</dbReference>
<keyword evidence="5" id="KW-0029">Amino-acid transport</keyword>
<accession>A0AAD6A1Z7</accession>
<keyword evidence="4 9" id="KW-0812">Transmembrane</keyword>
<feature type="region of interest" description="Disordered" evidence="8">
    <location>
        <begin position="48"/>
        <end position="67"/>
    </location>
</feature>
<evidence type="ECO:0000256" key="1">
    <source>
        <dbReference type="ARBA" id="ARBA00004167"/>
    </source>
</evidence>
<name>A0AAD6A1Z7_9POAL</name>
<evidence type="ECO:0000313" key="10">
    <source>
        <dbReference type="EMBL" id="KAJ3708153.1"/>
    </source>
</evidence>
<comment type="similarity">
    <text evidence="2">Belongs to the GLUTAMINE DUMPER 1 (TC 9.B.60) family.</text>
</comment>
<evidence type="ECO:0000256" key="2">
    <source>
        <dbReference type="ARBA" id="ARBA00009977"/>
    </source>
</evidence>
<feature type="compositionally biased region" description="Basic and acidic residues" evidence="8">
    <location>
        <begin position="50"/>
        <end position="64"/>
    </location>
</feature>
<evidence type="ECO:0000256" key="4">
    <source>
        <dbReference type="ARBA" id="ARBA00022692"/>
    </source>
</evidence>
<proteinExistence type="inferred from homology"/>
<keyword evidence="6 9" id="KW-1133">Transmembrane helix</keyword>
<organism evidence="10 11">
    <name type="scientific">Rhynchospora tenuis</name>
    <dbReference type="NCBI Taxonomy" id="198213"/>
    <lineage>
        <taxon>Eukaryota</taxon>
        <taxon>Viridiplantae</taxon>
        <taxon>Streptophyta</taxon>
        <taxon>Embryophyta</taxon>
        <taxon>Tracheophyta</taxon>
        <taxon>Spermatophyta</taxon>
        <taxon>Magnoliopsida</taxon>
        <taxon>Liliopsida</taxon>
        <taxon>Poales</taxon>
        <taxon>Cyperaceae</taxon>
        <taxon>Cyperoideae</taxon>
        <taxon>Rhynchosporeae</taxon>
        <taxon>Rhynchospora</taxon>
    </lineage>
</organism>
<evidence type="ECO:0000256" key="3">
    <source>
        <dbReference type="ARBA" id="ARBA00022448"/>
    </source>
</evidence>
<dbReference type="AlphaFoldDB" id="A0AAD6A1Z7"/>
<comment type="caution">
    <text evidence="10">The sequence shown here is derived from an EMBL/GenBank/DDBJ whole genome shotgun (WGS) entry which is preliminary data.</text>
</comment>
<dbReference type="EMBL" id="JAMRDG010000001">
    <property type="protein sequence ID" value="KAJ3708153.1"/>
    <property type="molecule type" value="Genomic_DNA"/>
</dbReference>
<dbReference type="Proteomes" id="UP001210211">
    <property type="component" value="Unassembled WGS sequence"/>
</dbReference>
<reference evidence="10 11" key="1">
    <citation type="journal article" date="2022" name="Cell">
        <title>Repeat-based holocentromeres influence genome architecture and karyotype evolution.</title>
        <authorList>
            <person name="Hofstatter P.G."/>
            <person name="Thangavel G."/>
            <person name="Lux T."/>
            <person name="Neumann P."/>
            <person name="Vondrak T."/>
            <person name="Novak P."/>
            <person name="Zhang M."/>
            <person name="Costa L."/>
            <person name="Castellani M."/>
            <person name="Scott A."/>
            <person name="Toegelov H."/>
            <person name="Fuchs J."/>
            <person name="Mata-Sucre Y."/>
            <person name="Dias Y."/>
            <person name="Vanzela A.L.L."/>
            <person name="Huettel B."/>
            <person name="Almeida C.C.S."/>
            <person name="Simkova H."/>
            <person name="Souza G."/>
            <person name="Pedrosa-Harand A."/>
            <person name="Macas J."/>
            <person name="Mayer K.F.X."/>
            <person name="Houben A."/>
            <person name="Marques A."/>
        </authorList>
    </citation>
    <scope>NUCLEOTIDE SEQUENCE [LARGE SCALE GENOMIC DNA]</scope>
    <source>
        <strain evidence="10">RhyTen1mFocal</strain>
    </source>
</reference>
<dbReference type="PANTHER" id="PTHR33228">
    <property type="entry name" value="PROTEIN GLUTAMINE DUMPER 4-RELATED"/>
    <property type="match status" value="1"/>
</dbReference>
<dbReference type="GO" id="GO:0006865">
    <property type="term" value="P:amino acid transport"/>
    <property type="evidence" value="ECO:0007669"/>
    <property type="project" value="UniProtKB-KW"/>
</dbReference>
<evidence type="ECO:0000256" key="6">
    <source>
        <dbReference type="ARBA" id="ARBA00022989"/>
    </source>
</evidence>
<dbReference type="PANTHER" id="PTHR33228:SF77">
    <property type="entry name" value="PROTEIN GLUTAMINE DUMPER 2"/>
    <property type="match status" value="1"/>
</dbReference>
<keyword evidence="7 9" id="KW-0472">Membrane</keyword>
<evidence type="ECO:0000256" key="8">
    <source>
        <dbReference type="SAM" id="MobiDB-lite"/>
    </source>
</evidence>
<evidence type="ECO:0000313" key="11">
    <source>
        <dbReference type="Proteomes" id="UP001210211"/>
    </source>
</evidence>
<dbReference type="GO" id="GO:0080143">
    <property type="term" value="P:regulation of amino acid export"/>
    <property type="evidence" value="ECO:0007669"/>
    <property type="project" value="InterPro"/>
</dbReference>
<keyword evidence="11" id="KW-1185">Reference proteome</keyword>
<keyword evidence="3" id="KW-0813">Transport</keyword>
<evidence type="ECO:0000256" key="7">
    <source>
        <dbReference type="ARBA" id="ARBA00023136"/>
    </source>
</evidence>
<evidence type="ECO:0000256" key="5">
    <source>
        <dbReference type="ARBA" id="ARBA00022970"/>
    </source>
</evidence>
<comment type="subcellular location">
    <subcellularLocation>
        <location evidence="1">Membrane</location>
        <topology evidence="1">Single-pass membrane protein</topology>
    </subcellularLocation>
</comment>